<protein>
    <recommendedName>
        <fullName evidence="4">MG2 domain-containing protein</fullName>
    </recommendedName>
</protein>
<dbReference type="Gene3D" id="2.60.40.1930">
    <property type="match status" value="1"/>
</dbReference>
<keyword evidence="1" id="KW-0732">Signal</keyword>
<evidence type="ECO:0000313" key="2">
    <source>
        <dbReference type="EMBL" id="SHG13152.1"/>
    </source>
</evidence>
<dbReference type="EMBL" id="FQWB01000002">
    <property type="protein sequence ID" value="SHG13152.1"/>
    <property type="molecule type" value="Genomic_DNA"/>
</dbReference>
<dbReference type="AlphaFoldDB" id="A0A1M5HBH7"/>
<evidence type="ECO:0000256" key="1">
    <source>
        <dbReference type="SAM" id="SignalP"/>
    </source>
</evidence>
<accession>A0A1M5HBH7</accession>
<reference evidence="3" key="1">
    <citation type="submission" date="2016-11" db="EMBL/GenBank/DDBJ databases">
        <authorList>
            <person name="Varghese N."/>
            <person name="Submissions S."/>
        </authorList>
    </citation>
    <scope>NUCLEOTIDE SEQUENCE [LARGE SCALE GENOMIC DNA]</scope>
    <source>
        <strain evidence="3">DSM 19978</strain>
    </source>
</reference>
<feature type="chain" id="PRO_5012431863" description="MG2 domain-containing protein" evidence="1">
    <location>
        <begin position="28"/>
        <end position="738"/>
    </location>
</feature>
<name>A0A1M5HBH7_9FLAO</name>
<organism evidence="2 3">
    <name type="scientific">Flavobacterium fluvii</name>
    <dbReference type="NCBI Taxonomy" id="468056"/>
    <lineage>
        <taxon>Bacteria</taxon>
        <taxon>Pseudomonadati</taxon>
        <taxon>Bacteroidota</taxon>
        <taxon>Flavobacteriia</taxon>
        <taxon>Flavobacteriales</taxon>
        <taxon>Flavobacteriaceae</taxon>
        <taxon>Flavobacterium</taxon>
    </lineage>
</organism>
<dbReference type="STRING" id="468056.SAMN05443549_102155"/>
<sequence length="738" mass="83859">MKTKKCHFLRFLYLVPFFLGFSSYAQNNVAVPDSLTKQLQRMPKNPVSDLVYLQTSKNIYETEEDIWFKGYVLDAQYFYPSGRSKTLFVQLIEDKTDQVVWEKKYEIENGFVDGHLFLKNELAEGIYTLAAYSSHSFVGNAKEFYSAKKLEIQKTISLKKIVAPIEKDSIVLFTTFPESGKLVSGIESTLAFKAVNSKGFPVAVLGTLFENGIPLFPFKSSHAGMGGFDFIPDSNKKYHIQLTEPASEKKYDIAPIASNGKGLHFIGNTKDVAYFKIAQSDGLKEERVYLRLQIRGVVYSIATGLLKKELVVKIPLKEIPQGIAEVTLFNENFVPLAERLVYVNLEQKLNIKTELNQSGFAVRDKANLKIKVTDANGQPIVAHLGVSVYDGLYQNKQDSKNIESHYLLSTQLKGNIHDPAYYFNENNKDRKQALNLLLLTQGWRNYVWNEDNLKEKGNYNPIVFDEMKGKVRLANPNKKGTEPVGGKVIIVSSADDHKGNDFLITDSTGVFTITPEQIKKGEGGYAYLQLRTPPKPKYRINLANNFFEGINKNRKNKNLIYPISRLEEKKTEATSPFVGRETINKLKEVQIVSKKKGFRDKFIGKLDSLARLDRIVDYWCINGIKNCPRHIESRPHYEDLTEAELLEMFNVVMIEGYYGKKEFYEPIYDEVTINDSTPDFRNTLFWKSDVITNKDGEASVDFFCSDINSLFIGNIEGVTGDGLLGAENFEFKVKKKIN</sequence>
<gene>
    <name evidence="2" type="ORF">SAMN05443549_102155</name>
</gene>
<feature type="signal peptide" evidence="1">
    <location>
        <begin position="1"/>
        <end position="27"/>
    </location>
</feature>
<proteinExistence type="predicted"/>
<evidence type="ECO:0000313" key="3">
    <source>
        <dbReference type="Proteomes" id="UP000184516"/>
    </source>
</evidence>
<evidence type="ECO:0008006" key="4">
    <source>
        <dbReference type="Google" id="ProtNLM"/>
    </source>
</evidence>
<keyword evidence="3" id="KW-1185">Reference proteome</keyword>
<dbReference type="Proteomes" id="UP000184516">
    <property type="component" value="Unassembled WGS sequence"/>
</dbReference>